<comment type="caution">
    <text evidence="6">The sequence shown here is derived from an EMBL/GenBank/DDBJ whole genome shotgun (WGS) entry which is preliminary data.</text>
</comment>
<keyword evidence="7" id="KW-1185">Reference proteome</keyword>
<evidence type="ECO:0000313" key="6">
    <source>
        <dbReference type="EMBL" id="MBX7488997.1"/>
    </source>
</evidence>
<evidence type="ECO:0000256" key="1">
    <source>
        <dbReference type="ARBA" id="ARBA00023224"/>
    </source>
</evidence>
<comment type="similarity">
    <text evidence="2">Belongs to the methyl-accepting chemotaxis (MCP) protein family.</text>
</comment>
<dbReference type="InterPro" id="IPR004089">
    <property type="entry name" value="MCPsignal_dom"/>
</dbReference>
<dbReference type="PANTHER" id="PTHR32089:SF112">
    <property type="entry name" value="LYSOZYME-LIKE PROTEIN-RELATED"/>
    <property type="match status" value="1"/>
</dbReference>
<organism evidence="6 7">
    <name type="scientific">Qipengyuania pacifica</name>
    <dbReference type="NCBI Taxonomy" id="2860199"/>
    <lineage>
        <taxon>Bacteria</taxon>
        <taxon>Pseudomonadati</taxon>
        <taxon>Pseudomonadota</taxon>
        <taxon>Alphaproteobacteria</taxon>
        <taxon>Sphingomonadales</taxon>
        <taxon>Erythrobacteraceae</taxon>
        <taxon>Qipengyuania</taxon>
    </lineage>
</organism>
<evidence type="ECO:0000313" key="7">
    <source>
        <dbReference type="Proteomes" id="UP000776651"/>
    </source>
</evidence>
<reference evidence="6 7" key="1">
    <citation type="submission" date="2021-08" db="EMBL/GenBank/DDBJ databases">
        <title>Comparative Genomics Analysis of the Genus Qipengyuania Reveals Extensive Genetic Diversity and Metabolic Versatility, Including the Description of Fifteen Novel Species.</title>
        <authorList>
            <person name="Liu Y."/>
        </authorList>
    </citation>
    <scope>NUCLEOTIDE SEQUENCE [LARGE SCALE GENOMIC DNA]</scope>
    <source>
        <strain evidence="6 7">GH25</strain>
    </source>
</reference>
<dbReference type="PRINTS" id="PR00260">
    <property type="entry name" value="CHEMTRNSDUCR"/>
</dbReference>
<gene>
    <name evidence="6" type="ORF">K3177_10780</name>
</gene>
<evidence type="ECO:0000259" key="5">
    <source>
        <dbReference type="PROSITE" id="PS50111"/>
    </source>
</evidence>
<keyword evidence="4" id="KW-0812">Transmembrane</keyword>
<evidence type="ECO:0000256" key="3">
    <source>
        <dbReference type="PROSITE-ProRule" id="PRU00284"/>
    </source>
</evidence>
<protein>
    <submittedName>
        <fullName evidence="6">Chemotaxis protein</fullName>
    </submittedName>
</protein>
<dbReference type="RefSeq" id="WP_221598264.1">
    <property type="nucleotide sequence ID" value="NZ_JAIGNQ010000003.1"/>
</dbReference>
<sequence>MIRNEVDTLRQQGIKWIAAAGWGTTFAIGLLTLSMGQQALHACMVSALLNIVPSLHALQRRSDLAARLAVALMAALQPALLLYAMRGAAWQIDMHMYFFVGLALLTVLCDARPIVLAAVAIALHHLLLALVSPEWVFSGGGGIERVLVHALAVVLQAAALCFIAIRLHAILSHLADALMASENANVLANEALQQADAERSKRGMIENEQAERRRVELLRIAEDFEGSVAMVAASVSQSALTLDKAMTSLDGTVRDTGRQASDVAASASQVSTAVESVARGVAELSRSISSIAITAGQQDQLASEAGVRTNSGGEAVTSLSKHSQTIGEATKSIASVAEKTNLLALNAAIEAASAGEAGRGFAVVAQEVKDLARQAAKATQQIDNLLSGVRDGTGEAETSFGELSEAIEELARSAAAIRRDVDGQRGAAAMIETNAEETATGTDQMARLSALLAESAVQTEQLFSDARRTTGELMTNIRSLEASAGRFVATIKAA</sequence>
<keyword evidence="1 3" id="KW-0807">Transducer</keyword>
<feature type="transmembrane region" description="Helical" evidence="4">
    <location>
        <begin position="97"/>
        <end position="126"/>
    </location>
</feature>
<feature type="transmembrane region" description="Helical" evidence="4">
    <location>
        <begin position="146"/>
        <end position="165"/>
    </location>
</feature>
<feature type="transmembrane region" description="Helical" evidence="4">
    <location>
        <begin position="13"/>
        <end position="33"/>
    </location>
</feature>
<dbReference type="InterPro" id="IPR004090">
    <property type="entry name" value="Chemotax_Me-accpt_rcpt"/>
</dbReference>
<dbReference type="PANTHER" id="PTHR32089">
    <property type="entry name" value="METHYL-ACCEPTING CHEMOTAXIS PROTEIN MCPB"/>
    <property type="match status" value="1"/>
</dbReference>
<dbReference type="Gene3D" id="1.10.287.950">
    <property type="entry name" value="Methyl-accepting chemotaxis protein"/>
    <property type="match status" value="1"/>
</dbReference>
<proteinExistence type="inferred from homology"/>
<dbReference type="SMART" id="SM00283">
    <property type="entry name" value="MA"/>
    <property type="match status" value="1"/>
</dbReference>
<evidence type="ECO:0000256" key="2">
    <source>
        <dbReference type="ARBA" id="ARBA00029447"/>
    </source>
</evidence>
<keyword evidence="4" id="KW-1133">Transmembrane helix</keyword>
<name>A0ABS7JG49_9SPHN</name>
<feature type="domain" description="Methyl-accepting transducer" evidence="5">
    <location>
        <begin position="231"/>
        <end position="460"/>
    </location>
</feature>
<dbReference type="PROSITE" id="PS50111">
    <property type="entry name" value="CHEMOTAXIS_TRANSDUC_2"/>
    <property type="match status" value="1"/>
</dbReference>
<dbReference type="EMBL" id="JAIGNQ010000003">
    <property type="protein sequence ID" value="MBX7488997.1"/>
    <property type="molecule type" value="Genomic_DNA"/>
</dbReference>
<evidence type="ECO:0000256" key="4">
    <source>
        <dbReference type="SAM" id="Phobius"/>
    </source>
</evidence>
<dbReference type="Pfam" id="PF00015">
    <property type="entry name" value="MCPsignal"/>
    <property type="match status" value="1"/>
</dbReference>
<keyword evidence="4" id="KW-0472">Membrane</keyword>
<feature type="transmembrane region" description="Helical" evidence="4">
    <location>
        <begin position="64"/>
        <end position="85"/>
    </location>
</feature>
<accession>A0ABS7JG49</accession>
<dbReference type="SUPFAM" id="SSF58104">
    <property type="entry name" value="Methyl-accepting chemotaxis protein (MCP) signaling domain"/>
    <property type="match status" value="1"/>
</dbReference>
<dbReference type="Proteomes" id="UP000776651">
    <property type="component" value="Unassembled WGS sequence"/>
</dbReference>